<dbReference type="GO" id="GO:0003677">
    <property type="term" value="F:DNA binding"/>
    <property type="evidence" value="ECO:0007669"/>
    <property type="project" value="UniProtKB-KW"/>
</dbReference>
<reference evidence="3 4" key="1">
    <citation type="submission" date="2020-08" db="EMBL/GenBank/DDBJ databases">
        <title>Genomic Encyclopedia of Type Strains, Phase IV (KMG-IV): sequencing the most valuable type-strain genomes for metagenomic binning, comparative biology and taxonomic classification.</title>
        <authorList>
            <person name="Goeker M."/>
        </authorList>
    </citation>
    <scope>NUCLEOTIDE SEQUENCE [LARGE SCALE GENOMIC DNA]</scope>
    <source>
        <strain evidence="3 4">DSM 101791</strain>
    </source>
</reference>
<dbReference type="InterPro" id="IPR051677">
    <property type="entry name" value="AfsR-DnrI-RedD_regulator"/>
</dbReference>
<comment type="caution">
    <text evidence="3">The sequence shown here is derived from an EMBL/GenBank/DDBJ whole genome shotgun (WGS) entry which is preliminary data.</text>
</comment>
<protein>
    <submittedName>
        <fullName evidence="3">DNA-binding SARP family transcriptional activator</fullName>
    </submittedName>
</protein>
<dbReference type="SUPFAM" id="SSF46894">
    <property type="entry name" value="C-terminal effector domain of the bipartite response regulators"/>
    <property type="match status" value="1"/>
</dbReference>
<organism evidence="3 4">
    <name type="scientific">Deinococcus budaensis</name>
    <dbReference type="NCBI Taxonomy" id="1665626"/>
    <lineage>
        <taxon>Bacteria</taxon>
        <taxon>Thermotogati</taxon>
        <taxon>Deinococcota</taxon>
        <taxon>Deinococci</taxon>
        <taxon>Deinococcales</taxon>
        <taxon>Deinococcaceae</taxon>
        <taxon>Deinococcus</taxon>
    </lineage>
</organism>
<dbReference type="AlphaFoldDB" id="A0A7W8GHV4"/>
<dbReference type="InterPro" id="IPR036388">
    <property type="entry name" value="WH-like_DNA-bd_sf"/>
</dbReference>
<dbReference type="InterPro" id="IPR011990">
    <property type="entry name" value="TPR-like_helical_dom_sf"/>
</dbReference>
<feature type="region of interest" description="Disordered" evidence="1">
    <location>
        <begin position="264"/>
        <end position="287"/>
    </location>
</feature>
<dbReference type="Proteomes" id="UP000525389">
    <property type="component" value="Unassembled WGS sequence"/>
</dbReference>
<dbReference type="SUPFAM" id="SSF48452">
    <property type="entry name" value="TPR-like"/>
    <property type="match status" value="1"/>
</dbReference>
<dbReference type="InterPro" id="IPR005158">
    <property type="entry name" value="BTAD"/>
</dbReference>
<dbReference type="InterPro" id="IPR016032">
    <property type="entry name" value="Sig_transdc_resp-reg_C-effctor"/>
</dbReference>
<dbReference type="Pfam" id="PF03704">
    <property type="entry name" value="BTAD"/>
    <property type="match status" value="1"/>
</dbReference>
<evidence type="ECO:0000313" key="3">
    <source>
        <dbReference type="EMBL" id="MBB5235890.1"/>
    </source>
</evidence>
<dbReference type="RefSeq" id="WP_184031496.1">
    <property type="nucleotide sequence ID" value="NZ_JACHFN010000017.1"/>
</dbReference>
<keyword evidence="4" id="KW-1185">Reference proteome</keyword>
<proteinExistence type="predicted"/>
<dbReference type="EMBL" id="JACHFN010000017">
    <property type="protein sequence ID" value="MBB5235890.1"/>
    <property type="molecule type" value="Genomic_DNA"/>
</dbReference>
<gene>
    <name evidence="3" type="ORF">HNQ09_003354</name>
</gene>
<accession>A0A7W8GHV4</accession>
<dbReference type="PANTHER" id="PTHR35807">
    <property type="entry name" value="TRANSCRIPTIONAL REGULATOR REDD-RELATED"/>
    <property type="match status" value="1"/>
</dbReference>
<sequence length="307" mass="33878">MPMLEVWLFGVFQARLHAANAAPRPLALDSQRARELLGFLLLHPGEPQAREVLASALWGGQTTAQSLKGLRQALWQLQLALPPELRGGEGLLHLHPDSVELRPGAGREAGLRCDALTFQEVAGSLRGRAGHSLTPAEARALREAAALYRGDLLEGWMADWCLAQRERLHTLYLAALEKLTDHCEVCREWESGLAYAARILAYDRASEDTHRQVMRLHYLSGHRTAALRQFGVCEQALREELGVRPSRATLALWECIREDRPLEDPSLPADGAAAAAVRPPPPQPGPDLLQELRSVLLEVRALLAEGR</sequence>
<evidence type="ECO:0000256" key="1">
    <source>
        <dbReference type="SAM" id="MobiDB-lite"/>
    </source>
</evidence>
<dbReference type="GO" id="GO:0006355">
    <property type="term" value="P:regulation of DNA-templated transcription"/>
    <property type="evidence" value="ECO:0007669"/>
    <property type="project" value="InterPro"/>
</dbReference>
<name>A0A7W8GHV4_9DEIO</name>
<evidence type="ECO:0000259" key="2">
    <source>
        <dbReference type="SMART" id="SM01043"/>
    </source>
</evidence>
<dbReference type="Gene3D" id="1.25.40.10">
    <property type="entry name" value="Tetratricopeptide repeat domain"/>
    <property type="match status" value="1"/>
</dbReference>
<dbReference type="SMART" id="SM01043">
    <property type="entry name" value="BTAD"/>
    <property type="match status" value="1"/>
</dbReference>
<evidence type="ECO:0000313" key="4">
    <source>
        <dbReference type="Proteomes" id="UP000525389"/>
    </source>
</evidence>
<feature type="compositionally biased region" description="Low complexity" evidence="1">
    <location>
        <begin position="264"/>
        <end position="277"/>
    </location>
</feature>
<dbReference type="Gene3D" id="1.10.10.10">
    <property type="entry name" value="Winged helix-like DNA-binding domain superfamily/Winged helix DNA-binding domain"/>
    <property type="match status" value="1"/>
</dbReference>
<keyword evidence="3" id="KW-0238">DNA-binding</keyword>
<feature type="domain" description="Bacterial transcriptional activator" evidence="2">
    <location>
        <begin position="113"/>
        <end position="257"/>
    </location>
</feature>